<organism evidence="1 2">
    <name type="scientific">Acinetobacter bouvetii</name>
    <dbReference type="NCBI Taxonomy" id="202951"/>
    <lineage>
        <taxon>Bacteria</taxon>
        <taxon>Pseudomonadati</taxon>
        <taxon>Pseudomonadota</taxon>
        <taxon>Gammaproteobacteria</taxon>
        <taxon>Moraxellales</taxon>
        <taxon>Moraxellaceae</taxon>
        <taxon>Acinetobacter</taxon>
    </lineage>
</organism>
<evidence type="ECO:0000313" key="1">
    <source>
        <dbReference type="EMBL" id="CAB1209901.1"/>
    </source>
</evidence>
<protein>
    <submittedName>
        <fullName evidence="1">Uncharacterized protein</fullName>
    </submittedName>
</protein>
<dbReference type="Proteomes" id="UP000489961">
    <property type="component" value="Unassembled WGS sequence"/>
</dbReference>
<reference evidence="1 2" key="1">
    <citation type="submission" date="2020-02" db="EMBL/GenBank/DDBJ databases">
        <authorList>
            <person name="Chaudhuri R."/>
        </authorList>
    </citation>
    <scope>NUCLEOTIDE SEQUENCE [LARGE SCALE GENOMIC DNA]</scope>
    <source>
        <strain evidence="1">SFB21</strain>
    </source>
</reference>
<evidence type="ECO:0000313" key="2">
    <source>
        <dbReference type="Proteomes" id="UP000489961"/>
    </source>
</evidence>
<gene>
    <name evidence="1" type="ORF">SFB21_0662</name>
</gene>
<dbReference type="EMBL" id="CADDTS010000012">
    <property type="protein sequence ID" value="CAB1209901.1"/>
    <property type="molecule type" value="Genomic_DNA"/>
</dbReference>
<proteinExistence type="predicted"/>
<accession>A0A811G8A0</accession>
<dbReference type="AlphaFoldDB" id="A0A811G8A0"/>
<dbReference type="RefSeq" id="WP_174558625.1">
    <property type="nucleotide sequence ID" value="NZ_CADDTS010000012.1"/>
</dbReference>
<name>A0A811G8A0_9GAMM</name>
<comment type="caution">
    <text evidence="1">The sequence shown here is derived from an EMBL/GenBank/DDBJ whole genome shotgun (WGS) entry which is preliminary data.</text>
</comment>
<sequence>MIERLEDLTVENLSLENIAQEIAHLSANDILQVIYDYKSEMTVKEILQKYSIDTKPSKLKMLLPLVLGGVCECCQGKILFELESKTYGSDLLKKQSGQCVSCGHEPYVFNCKCHKCVLLKNNEKKQAEIRMQNILKTKMEAIQKEYDSASYEKIEEDNLSFKEKICLSTILRCCLSEDGKYIKPIKSSLEPVTPQQELTTQIIRHLTASGILIPSANSDINAFIFDESNEPNSYYTYEVSYLLNVESNDKYSLLIERLLYLEIDISEYEEDFVSIWKDLAFYEVLNYFLNQMNEVGYEPTIGEITKATFSKLLENFSVGQIFNIIFRAVANSTRAYQSGEYTKKHAMNMVVASCRNQGERALAEKWDLKPYNRIKQLPESELSRLLFTSILKKPNHGFYNAPTLENLKKGS</sequence>